<gene>
    <name evidence="1" type="ORF">GGQ80_003514</name>
</gene>
<name>A0A840FDA7_9SPHN</name>
<dbReference type="EMBL" id="JACIEV010000016">
    <property type="protein sequence ID" value="MBB4155589.1"/>
    <property type="molecule type" value="Genomic_DNA"/>
</dbReference>
<dbReference type="AlphaFoldDB" id="A0A840FDA7"/>
<dbReference type="RefSeq" id="WP_183987231.1">
    <property type="nucleotide sequence ID" value="NZ_JACIEV010000016.1"/>
</dbReference>
<sequence length="154" mass="18069">MKAEPDQWKHLPFSSVSPVPYSRVFSGMEYERLAQGLIPQAMEDKCFMYLEDFQLKFYHSWTGQAVYQVNLREVDDNYRVDSALCSDEVLERSDSEYQATLLDFLISNLLLSEHKPFPRPVKINEKMPGAYQHAISGTGYRETISACKPWWRFW</sequence>
<organism evidence="1 2">
    <name type="scientific">Sphingomonas jinjuensis</name>
    <dbReference type="NCBI Taxonomy" id="535907"/>
    <lineage>
        <taxon>Bacteria</taxon>
        <taxon>Pseudomonadati</taxon>
        <taxon>Pseudomonadota</taxon>
        <taxon>Alphaproteobacteria</taxon>
        <taxon>Sphingomonadales</taxon>
        <taxon>Sphingomonadaceae</taxon>
        <taxon>Sphingomonas</taxon>
    </lineage>
</organism>
<dbReference type="Proteomes" id="UP000529795">
    <property type="component" value="Unassembled WGS sequence"/>
</dbReference>
<accession>A0A840FDA7</accession>
<evidence type="ECO:0000313" key="1">
    <source>
        <dbReference type="EMBL" id="MBB4155589.1"/>
    </source>
</evidence>
<comment type="caution">
    <text evidence="1">The sequence shown here is derived from an EMBL/GenBank/DDBJ whole genome shotgun (WGS) entry which is preliminary data.</text>
</comment>
<proteinExistence type="predicted"/>
<evidence type="ECO:0000313" key="2">
    <source>
        <dbReference type="Proteomes" id="UP000529795"/>
    </source>
</evidence>
<reference evidence="1 2" key="1">
    <citation type="submission" date="2020-08" db="EMBL/GenBank/DDBJ databases">
        <title>Genomic Encyclopedia of Type Strains, Phase IV (KMG-IV): sequencing the most valuable type-strain genomes for metagenomic binning, comparative biology and taxonomic classification.</title>
        <authorList>
            <person name="Goeker M."/>
        </authorList>
    </citation>
    <scope>NUCLEOTIDE SEQUENCE [LARGE SCALE GENOMIC DNA]</scope>
    <source>
        <strain evidence="1 2">YC6723</strain>
    </source>
</reference>
<protein>
    <submittedName>
        <fullName evidence="1">Uncharacterized protein</fullName>
    </submittedName>
</protein>
<keyword evidence="2" id="KW-1185">Reference proteome</keyword>